<dbReference type="CDD" id="cd11386">
    <property type="entry name" value="MCP_signal"/>
    <property type="match status" value="1"/>
</dbReference>
<comment type="subcellular location">
    <subcellularLocation>
        <location evidence="1">Cell membrane</location>
        <topology evidence="1">Multi-pass membrane protein</topology>
    </subcellularLocation>
</comment>
<keyword evidence="6 11" id="KW-0472">Membrane</keyword>
<dbReference type="SMART" id="SM00283">
    <property type="entry name" value="MA"/>
    <property type="match status" value="1"/>
</dbReference>
<dbReference type="PROSITE" id="PS50111">
    <property type="entry name" value="CHEMOTAXIS_TRANSDUC_2"/>
    <property type="match status" value="1"/>
</dbReference>
<dbReference type="SMART" id="SM01049">
    <property type="entry name" value="Cache_2"/>
    <property type="match status" value="1"/>
</dbReference>
<proteinExistence type="inferred from homology"/>
<evidence type="ECO:0000256" key="10">
    <source>
        <dbReference type="SAM" id="MobiDB-lite"/>
    </source>
</evidence>
<name>A0A9W6FY05_9BACT</name>
<dbReference type="SUPFAM" id="SSF58104">
    <property type="entry name" value="Methyl-accepting chemotaxis protein (MCP) signaling domain"/>
    <property type="match status" value="1"/>
</dbReference>
<feature type="domain" description="HAMP" evidence="13">
    <location>
        <begin position="216"/>
        <end position="268"/>
    </location>
</feature>
<dbReference type="PROSITE" id="PS50885">
    <property type="entry name" value="HAMP"/>
    <property type="match status" value="1"/>
</dbReference>
<dbReference type="InterPro" id="IPR051310">
    <property type="entry name" value="MCP_chemotaxis"/>
</dbReference>
<evidence type="ECO:0000256" key="11">
    <source>
        <dbReference type="SAM" id="Phobius"/>
    </source>
</evidence>
<dbReference type="InterPro" id="IPR033480">
    <property type="entry name" value="sCache_2"/>
</dbReference>
<gene>
    <name evidence="14" type="ORF">GHYDROH2_04570</name>
</gene>
<dbReference type="GO" id="GO:0004888">
    <property type="term" value="F:transmembrane signaling receptor activity"/>
    <property type="evidence" value="ECO:0007669"/>
    <property type="project" value="InterPro"/>
</dbReference>
<evidence type="ECO:0000256" key="9">
    <source>
        <dbReference type="SAM" id="Coils"/>
    </source>
</evidence>
<feature type="domain" description="Methyl-accepting transducer" evidence="12">
    <location>
        <begin position="273"/>
        <end position="502"/>
    </location>
</feature>
<dbReference type="InterPro" id="IPR004090">
    <property type="entry name" value="Chemotax_Me-accpt_rcpt"/>
</dbReference>
<accession>A0A9W6FY05</accession>
<evidence type="ECO:0000256" key="7">
    <source>
        <dbReference type="ARBA" id="ARBA00029447"/>
    </source>
</evidence>
<dbReference type="PANTHER" id="PTHR43531">
    <property type="entry name" value="PROTEIN ICFG"/>
    <property type="match status" value="1"/>
</dbReference>
<reference evidence="14" key="1">
    <citation type="submission" date="2022-12" db="EMBL/GenBank/DDBJ databases">
        <title>Reference genome sequencing for broad-spectrum identification of bacterial and archaeal isolates by mass spectrometry.</title>
        <authorList>
            <person name="Sekiguchi Y."/>
            <person name="Tourlousse D.M."/>
        </authorList>
    </citation>
    <scope>NUCLEOTIDE SEQUENCE</scope>
    <source>
        <strain evidence="14">H2</strain>
    </source>
</reference>
<feature type="coiled-coil region" evidence="9">
    <location>
        <begin position="292"/>
        <end position="329"/>
    </location>
</feature>
<dbReference type="GO" id="GO:0006935">
    <property type="term" value="P:chemotaxis"/>
    <property type="evidence" value="ECO:0007669"/>
    <property type="project" value="InterPro"/>
</dbReference>
<evidence type="ECO:0000256" key="5">
    <source>
        <dbReference type="ARBA" id="ARBA00022989"/>
    </source>
</evidence>
<evidence type="ECO:0000259" key="12">
    <source>
        <dbReference type="PROSITE" id="PS50111"/>
    </source>
</evidence>
<evidence type="ECO:0000256" key="4">
    <source>
        <dbReference type="ARBA" id="ARBA00022692"/>
    </source>
</evidence>
<evidence type="ECO:0000256" key="3">
    <source>
        <dbReference type="ARBA" id="ARBA00022481"/>
    </source>
</evidence>
<keyword evidence="4 11" id="KW-0812">Transmembrane</keyword>
<evidence type="ECO:0000313" key="15">
    <source>
        <dbReference type="Proteomes" id="UP001144352"/>
    </source>
</evidence>
<dbReference type="Gene3D" id="3.30.450.20">
    <property type="entry name" value="PAS domain"/>
    <property type="match status" value="1"/>
</dbReference>
<sequence>MKFKAFKDWKILTKILSISVATIVLIVSGILFYVLPLVEKKLMNEKKATVGSTVDTVATLIDGYHAKVKSGELTEAEAKKRAIDNIRSLRYEGNEYFWINTVEPVMVMHPIKPDLEGKKLDDIKDPNGKQIFVEMAKVAKEQGEGDVEYQWSKPGATAPSPKISHVQLDKEWGWVIGSGIYVDDVKKELMAMRIQIIAATLIFALLIFAFAFVVARRIRMALGKAITASEHIAAGDLTAAIEASSEDETGQLLRSLREMNDSLSHIVAEVRTGADSIASATEQISAGNADLSQRTEEQASALEETASSMEELTSTVKQNADNAQQANKLAMTASDVAERGGNVIGRVVDTMGAITESSRKISDIIGVIDGIAFQTNILALNAAVEAARAGEQGRGFAVVAGEVRNLAQRSAAAAKEIKSLIEDSVSKVEDGSRLVEEAGETTREIVTSIKRVADIMAEISAASIEQSSGIEQVNTAITQMDDVTQQNAALVEEAAAAAEALEDQARTMVSTVSRFKLADGGRADSGATPKKERKPTAARVSPIARNTPAAKAAPKVKAANGYHKPAVPEHHEAELPKAVGYDDDWKEF</sequence>
<dbReference type="AlphaFoldDB" id="A0A9W6FY05"/>
<keyword evidence="2" id="KW-1003">Cell membrane</keyword>
<dbReference type="GO" id="GO:0007165">
    <property type="term" value="P:signal transduction"/>
    <property type="evidence" value="ECO:0007669"/>
    <property type="project" value="UniProtKB-KW"/>
</dbReference>
<dbReference type="InterPro" id="IPR004089">
    <property type="entry name" value="MCPsignal_dom"/>
</dbReference>
<dbReference type="CDD" id="cd06225">
    <property type="entry name" value="HAMP"/>
    <property type="match status" value="1"/>
</dbReference>
<feature type="compositionally biased region" description="Low complexity" evidence="10">
    <location>
        <begin position="548"/>
        <end position="559"/>
    </location>
</feature>
<dbReference type="EMBL" id="BSDS01000001">
    <property type="protein sequence ID" value="GLI36956.1"/>
    <property type="molecule type" value="Genomic_DNA"/>
</dbReference>
<dbReference type="Pfam" id="PF00015">
    <property type="entry name" value="MCPsignal"/>
    <property type="match status" value="1"/>
</dbReference>
<dbReference type="FunFam" id="1.10.287.950:FF:000001">
    <property type="entry name" value="Methyl-accepting chemotaxis sensory transducer"/>
    <property type="match status" value="1"/>
</dbReference>
<comment type="caution">
    <text evidence="14">The sequence shown here is derived from an EMBL/GenBank/DDBJ whole genome shotgun (WGS) entry which is preliminary data.</text>
</comment>
<feature type="transmembrane region" description="Helical" evidence="11">
    <location>
        <begin position="15"/>
        <end position="38"/>
    </location>
</feature>
<dbReference type="Pfam" id="PF17200">
    <property type="entry name" value="sCache_2"/>
    <property type="match status" value="1"/>
</dbReference>
<evidence type="ECO:0000256" key="2">
    <source>
        <dbReference type="ARBA" id="ARBA00022475"/>
    </source>
</evidence>
<dbReference type="PRINTS" id="PR00260">
    <property type="entry name" value="CHEMTRNSDUCR"/>
</dbReference>
<dbReference type="Pfam" id="PF00672">
    <property type="entry name" value="HAMP"/>
    <property type="match status" value="1"/>
</dbReference>
<evidence type="ECO:0000256" key="6">
    <source>
        <dbReference type="ARBA" id="ARBA00023136"/>
    </source>
</evidence>
<dbReference type="PANTHER" id="PTHR43531:SF14">
    <property type="entry name" value="METHYL-ACCEPTING CHEMOTAXIS PROTEIN I-RELATED"/>
    <property type="match status" value="1"/>
</dbReference>
<dbReference type="InterPro" id="IPR003660">
    <property type="entry name" value="HAMP_dom"/>
</dbReference>
<keyword evidence="15" id="KW-1185">Reference proteome</keyword>
<evidence type="ECO:0000256" key="8">
    <source>
        <dbReference type="PROSITE-ProRule" id="PRU00284"/>
    </source>
</evidence>
<dbReference type="RefSeq" id="WP_214187298.1">
    <property type="nucleotide sequence ID" value="NZ_BSDS01000001.1"/>
</dbReference>
<evidence type="ECO:0000313" key="14">
    <source>
        <dbReference type="EMBL" id="GLI36956.1"/>
    </source>
</evidence>
<dbReference type="SMART" id="SM00304">
    <property type="entry name" value="HAMP"/>
    <property type="match status" value="1"/>
</dbReference>
<evidence type="ECO:0000259" key="13">
    <source>
        <dbReference type="PROSITE" id="PS50885"/>
    </source>
</evidence>
<protein>
    <submittedName>
        <fullName evidence="14">Methyl-accepting chemotaxis protein</fullName>
    </submittedName>
</protein>
<dbReference type="Proteomes" id="UP001144352">
    <property type="component" value="Unassembled WGS sequence"/>
</dbReference>
<keyword evidence="9" id="KW-0175">Coiled coil</keyword>
<dbReference type="GO" id="GO:0005886">
    <property type="term" value="C:plasma membrane"/>
    <property type="evidence" value="ECO:0007669"/>
    <property type="project" value="UniProtKB-SubCell"/>
</dbReference>
<comment type="similarity">
    <text evidence="7">Belongs to the methyl-accepting chemotaxis (MCP) protein family.</text>
</comment>
<evidence type="ECO:0000256" key="1">
    <source>
        <dbReference type="ARBA" id="ARBA00004651"/>
    </source>
</evidence>
<feature type="compositionally biased region" description="Basic and acidic residues" evidence="10">
    <location>
        <begin position="566"/>
        <end position="575"/>
    </location>
</feature>
<organism evidence="14 15">
    <name type="scientific">Geobacter hydrogenophilus</name>
    <dbReference type="NCBI Taxonomy" id="40983"/>
    <lineage>
        <taxon>Bacteria</taxon>
        <taxon>Pseudomonadati</taxon>
        <taxon>Thermodesulfobacteriota</taxon>
        <taxon>Desulfuromonadia</taxon>
        <taxon>Geobacterales</taxon>
        <taxon>Geobacteraceae</taxon>
        <taxon>Geobacter</taxon>
    </lineage>
</organism>
<feature type="region of interest" description="Disordered" evidence="10">
    <location>
        <begin position="519"/>
        <end position="588"/>
    </location>
</feature>
<dbReference type="Gene3D" id="1.10.287.950">
    <property type="entry name" value="Methyl-accepting chemotaxis protein"/>
    <property type="match status" value="1"/>
</dbReference>
<keyword evidence="8" id="KW-0807">Transducer</keyword>
<keyword evidence="3" id="KW-0488">Methylation</keyword>
<keyword evidence="5 11" id="KW-1133">Transmembrane helix</keyword>
<feature type="transmembrane region" description="Helical" evidence="11">
    <location>
        <begin position="196"/>
        <end position="215"/>
    </location>
</feature>